<proteinExistence type="predicted"/>
<dbReference type="GO" id="GO:0000785">
    <property type="term" value="C:chromatin"/>
    <property type="evidence" value="ECO:0007669"/>
    <property type="project" value="TreeGrafter"/>
</dbReference>
<dbReference type="Pfam" id="PF00400">
    <property type="entry name" value="WD40"/>
    <property type="match status" value="2"/>
</dbReference>
<dbReference type="GeneID" id="25916986"/>
<feature type="repeat" description="WD" evidence="1">
    <location>
        <begin position="24"/>
        <end position="56"/>
    </location>
</feature>
<evidence type="ECO:0000313" key="2">
    <source>
        <dbReference type="EMBL" id="KNC70986.1"/>
    </source>
</evidence>
<gene>
    <name evidence="2" type="ORF">SARC_16482</name>
</gene>
<dbReference type="RefSeq" id="XP_014144888.1">
    <property type="nucleotide sequence ID" value="XM_014289413.1"/>
</dbReference>
<dbReference type="PANTHER" id="PTHR13831">
    <property type="entry name" value="MEMBER OF THE HIR1 FAMILY OF WD-REPEAT PROTEINS"/>
    <property type="match status" value="1"/>
</dbReference>
<dbReference type="InterPro" id="IPR015943">
    <property type="entry name" value="WD40/YVTN_repeat-like_dom_sf"/>
</dbReference>
<name>A0A0L0F2Y6_9EUKA</name>
<dbReference type="GO" id="GO:0000417">
    <property type="term" value="C:HIR complex"/>
    <property type="evidence" value="ECO:0007669"/>
    <property type="project" value="TreeGrafter"/>
</dbReference>
<feature type="non-terminal residue" evidence="2">
    <location>
        <position position="97"/>
    </location>
</feature>
<sequence>MVCSATGGNTLDGDIENWILVKSLSGHNSDIRDVAWMPNDNKCLASCSIDSTIIVWRYMDGAWAECAKLSAHSDYVKGIAFDPIRKYLVSQSDDNTI</sequence>
<dbReference type="SMART" id="SM00320">
    <property type="entry name" value="WD40"/>
    <property type="match status" value="2"/>
</dbReference>
<dbReference type="InterPro" id="IPR001680">
    <property type="entry name" value="WD40_rpt"/>
</dbReference>
<dbReference type="GO" id="GO:0006351">
    <property type="term" value="P:DNA-templated transcription"/>
    <property type="evidence" value="ECO:0007669"/>
    <property type="project" value="InterPro"/>
</dbReference>
<keyword evidence="1" id="KW-0853">WD repeat</keyword>
<dbReference type="Proteomes" id="UP000054560">
    <property type="component" value="Unassembled WGS sequence"/>
</dbReference>
<dbReference type="OrthoDB" id="1741719at2759"/>
<dbReference type="PROSITE" id="PS50294">
    <property type="entry name" value="WD_REPEATS_REGION"/>
    <property type="match status" value="2"/>
</dbReference>
<dbReference type="AlphaFoldDB" id="A0A0L0F2Y6"/>
<dbReference type="SUPFAM" id="SSF50978">
    <property type="entry name" value="WD40 repeat-like"/>
    <property type="match status" value="1"/>
</dbReference>
<feature type="repeat" description="WD" evidence="1">
    <location>
        <begin position="69"/>
        <end position="97"/>
    </location>
</feature>
<keyword evidence="3" id="KW-1185">Reference proteome</keyword>
<dbReference type="EMBL" id="KQ249773">
    <property type="protein sequence ID" value="KNC70986.1"/>
    <property type="molecule type" value="Genomic_DNA"/>
</dbReference>
<dbReference type="InterPro" id="IPR031120">
    <property type="entry name" value="HIR1-like"/>
</dbReference>
<organism evidence="2 3">
    <name type="scientific">Sphaeroforma arctica JP610</name>
    <dbReference type="NCBI Taxonomy" id="667725"/>
    <lineage>
        <taxon>Eukaryota</taxon>
        <taxon>Ichthyosporea</taxon>
        <taxon>Ichthyophonida</taxon>
        <taxon>Sphaeroforma</taxon>
    </lineage>
</organism>
<dbReference type="GO" id="GO:0031491">
    <property type="term" value="F:nucleosome binding"/>
    <property type="evidence" value="ECO:0007669"/>
    <property type="project" value="TreeGrafter"/>
</dbReference>
<evidence type="ECO:0000256" key="1">
    <source>
        <dbReference type="PROSITE-ProRule" id="PRU00221"/>
    </source>
</evidence>
<reference evidence="2 3" key="1">
    <citation type="submission" date="2011-02" db="EMBL/GenBank/DDBJ databases">
        <title>The Genome Sequence of Sphaeroforma arctica JP610.</title>
        <authorList>
            <consortium name="The Broad Institute Genome Sequencing Platform"/>
            <person name="Russ C."/>
            <person name="Cuomo C."/>
            <person name="Young S.K."/>
            <person name="Zeng Q."/>
            <person name="Gargeya S."/>
            <person name="Alvarado L."/>
            <person name="Berlin A."/>
            <person name="Chapman S.B."/>
            <person name="Chen Z."/>
            <person name="Freedman E."/>
            <person name="Gellesch M."/>
            <person name="Goldberg J."/>
            <person name="Griggs A."/>
            <person name="Gujja S."/>
            <person name="Heilman E."/>
            <person name="Heiman D."/>
            <person name="Howarth C."/>
            <person name="Mehta T."/>
            <person name="Neiman D."/>
            <person name="Pearson M."/>
            <person name="Roberts A."/>
            <person name="Saif S."/>
            <person name="Shea T."/>
            <person name="Shenoy N."/>
            <person name="Sisk P."/>
            <person name="Stolte C."/>
            <person name="Sykes S."/>
            <person name="White J."/>
            <person name="Yandava C."/>
            <person name="Burger G."/>
            <person name="Gray M.W."/>
            <person name="Holland P.W.H."/>
            <person name="King N."/>
            <person name="Lang F.B.F."/>
            <person name="Roger A.J."/>
            <person name="Ruiz-Trillo I."/>
            <person name="Haas B."/>
            <person name="Nusbaum C."/>
            <person name="Birren B."/>
        </authorList>
    </citation>
    <scope>NUCLEOTIDE SEQUENCE [LARGE SCALE GENOMIC DNA]</scope>
    <source>
        <strain evidence="2 3">JP610</strain>
    </source>
</reference>
<dbReference type="GO" id="GO:0005634">
    <property type="term" value="C:nucleus"/>
    <property type="evidence" value="ECO:0007669"/>
    <property type="project" value="InterPro"/>
</dbReference>
<protein>
    <submittedName>
        <fullName evidence="2">Uncharacterized protein</fullName>
    </submittedName>
</protein>
<dbReference type="eggNOG" id="KOG0973">
    <property type="taxonomic scope" value="Eukaryota"/>
</dbReference>
<evidence type="ECO:0000313" key="3">
    <source>
        <dbReference type="Proteomes" id="UP000054560"/>
    </source>
</evidence>
<dbReference type="GO" id="GO:0006338">
    <property type="term" value="P:chromatin remodeling"/>
    <property type="evidence" value="ECO:0007669"/>
    <property type="project" value="TreeGrafter"/>
</dbReference>
<accession>A0A0L0F2Y6</accession>
<dbReference type="STRING" id="667725.A0A0L0F2Y6"/>
<dbReference type="Gene3D" id="2.130.10.10">
    <property type="entry name" value="YVTN repeat-like/Quinoprotein amine dehydrogenase"/>
    <property type="match status" value="1"/>
</dbReference>
<dbReference type="InterPro" id="IPR036322">
    <property type="entry name" value="WD40_repeat_dom_sf"/>
</dbReference>
<dbReference type="PANTHER" id="PTHR13831:SF0">
    <property type="entry name" value="PROTEIN HIRA"/>
    <property type="match status" value="1"/>
</dbReference>
<dbReference type="PROSITE" id="PS50082">
    <property type="entry name" value="WD_REPEATS_2"/>
    <property type="match status" value="2"/>
</dbReference>